<dbReference type="InterPro" id="IPR030390">
    <property type="entry name" value="MeTrfase_TrmA_AS"/>
</dbReference>
<dbReference type="Proteomes" id="UP000886742">
    <property type="component" value="Unassembled WGS sequence"/>
</dbReference>
<dbReference type="InterPro" id="IPR029063">
    <property type="entry name" value="SAM-dependent_MTases_sf"/>
</dbReference>
<protein>
    <submittedName>
        <fullName evidence="6">Class I SAM-dependent RNA methyltransferase</fullName>
    </submittedName>
</protein>
<dbReference type="EMBL" id="DVJI01000010">
    <property type="protein sequence ID" value="HIS70814.1"/>
    <property type="molecule type" value="Genomic_DNA"/>
</dbReference>
<dbReference type="Gene3D" id="2.40.50.1070">
    <property type="match status" value="1"/>
</dbReference>
<proteinExistence type="inferred from homology"/>
<dbReference type="GO" id="GO:0070041">
    <property type="term" value="F:rRNA (uridine-C5-)-methyltransferase activity"/>
    <property type="evidence" value="ECO:0007669"/>
    <property type="project" value="TreeGrafter"/>
</dbReference>
<evidence type="ECO:0000256" key="5">
    <source>
        <dbReference type="PROSITE-ProRule" id="PRU10015"/>
    </source>
</evidence>
<organism evidence="6 7">
    <name type="scientific">Candidatus Enterousia intestinigallinarum</name>
    <dbReference type="NCBI Taxonomy" id="2840790"/>
    <lineage>
        <taxon>Bacteria</taxon>
        <taxon>Pseudomonadati</taxon>
        <taxon>Pseudomonadota</taxon>
        <taxon>Alphaproteobacteria</taxon>
        <taxon>Candidatus Enterousia</taxon>
    </lineage>
</organism>
<keyword evidence="2 4" id="KW-0808">Transferase</keyword>
<comment type="caution">
    <text evidence="6">The sequence shown here is derived from an EMBL/GenBank/DDBJ whole genome shotgun (WGS) entry which is preliminary data.</text>
</comment>
<keyword evidence="3 4" id="KW-0949">S-adenosyl-L-methionine</keyword>
<dbReference type="PANTHER" id="PTHR11061">
    <property type="entry name" value="RNA M5U METHYLTRANSFERASE"/>
    <property type="match status" value="1"/>
</dbReference>
<feature type="binding site" evidence="4">
    <location>
        <position position="240"/>
    </location>
    <ligand>
        <name>S-adenosyl-L-methionine</name>
        <dbReference type="ChEBI" id="CHEBI:59789"/>
    </ligand>
</feature>
<evidence type="ECO:0000256" key="3">
    <source>
        <dbReference type="ARBA" id="ARBA00022691"/>
    </source>
</evidence>
<dbReference type="PROSITE" id="PS01230">
    <property type="entry name" value="TRMA_1"/>
    <property type="match status" value="1"/>
</dbReference>
<sequence length="310" mass="34040">MKTCPFFGVCGGCKFDFAAPDYREKKLREISSLPLTGDAVWTDVGTRRRADFAFADGVFGFYQHRSKNIVPVQVCPLLRPEINALLPALRALPWGGAGSCLVTVCDNGIDISIDANVPYFSSDFRAAAERLQNVIRVTWGGRTVMMRATPTVTFNGHTVEFPPNAFLQPTVPSERALRDMVVDAARSARRVADLFCGLGNFTFALNADGFDIAGTGTRRDLNTHPLTVGMLAQYDCVVMDPPRAGAYAQCKVLANSDVSRIIYVSCNPATWRRDANVLQRGGYELKTLIPVDQFVGSAHWELFSVFDRAA</sequence>
<feature type="active site" evidence="5">
    <location>
        <position position="266"/>
    </location>
</feature>
<evidence type="ECO:0000313" key="6">
    <source>
        <dbReference type="EMBL" id="HIS70814.1"/>
    </source>
</evidence>
<gene>
    <name evidence="6" type="ORF">IAD02_02380</name>
</gene>
<name>A0A9D1FFN4_9PROT</name>
<evidence type="ECO:0000256" key="1">
    <source>
        <dbReference type="ARBA" id="ARBA00022603"/>
    </source>
</evidence>
<dbReference type="Gene3D" id="3.40.50.150">
    <property type="entry name" value="Vaccinia Virus protein VP39"/>
    <property type="match status" value="2"/>
</dbReference>
<dbReference type="PANTHER" id="PTHR11061:SF49">
    <property type="entry name" value="23S RRNA (URACIL(1939)-C(5))-METHYLTRANSFERASE RLMD"/>
    <property type="match status" value="1"/>
</dbReference>
<reference evidence="6" key="2">
    <citation type="journal article" date="2021" name="PeerJ">
        <title>Extensive microbial diversity within the chicken gut microbiome revealed by metagenomics and culture.</title>
        <authorList>
            <person name="Gilroy R."/>
            <person name="Ravi A."/>
            <person name="Getino M."/>
            <person name="Pursley I."/>
            <person name="Horton D.L."/>
            <person name="Alikhan N.F."/>
            <person name="Baker D."/>
            <person name="Gharbi K."/>
            <person name="Hall N."/>
            <person name="Watson M."/>
            <person name="Adriaenssens E.M."/>
            <person name="Foster-Nyarko E."/>
            <person name="Jarju S."/>
            <person name="Secka A."/>
            <person name="Antonio M."/>
            <person name="Oren A."/>
            <person name="Chaudhuri R.R."/>
            <person name="La Ragione R."/>
            <person name="Hildebrand F."/>
            <person name="Pallen M.J."/>
        </authorList>
    </citation>
    <scope>NUCLEOTIDE SEQUENCE</scope>
    <source>
        <strain evidence="6">ChiGjej3B3-5194</strain>
    </source>
</reference>
<evidence type="ECO:0000256" key="2">
    <source>
        <dbReference type="ARBA" id="ARBA00022679"/>
    </source>
</evidence>
<evidence type="ECO:0000313" key="7">
    <source>
        <dbReference type="Proteomes" id="UP000886742"/>
    </source>
</evidence>
<dbReference type="GO" id="GO:0070475">
    <property type="term" value="P:rRNA base methylation"/>
    <property type="evidence" value="ECO:0007669"/>
    <property type="project" value="TreeGrafter"/>
</dbReference>
<reference evidence="6" key="1">
    <citation type="submission" date="2020-10" db="EMBL/GenBank/DDBJ databases">
        <authorList>
            <person name="Gilroy R."/>
        </authorList>
    </citation>
    <scope>NUCLEOTIDE SEQUENCE</scope>
    <source>
        <strain evidence="6">ChiGjej3B3-5194</strain>
    </source>
</reference>
<dbReference type="AlphaFoldDB" id="A0A9D1FFN4"/>
<evidence type="ECO:0000256" key="4">
    <source>
        <dbReference type="PROSITE-ProRule" id="PRU01024"/>
    </source>
</evidence>
<dbReference type="InterPro" id="IPR010280">
    <property type="entry name" value="U5_MeTrfase_fam"/>
</dbReference>
<accession>A0A9D1FFN4</accession>
<comment type="similarity">
    <text evidence="4">Belongs to the class I-like SAM-binding methyltransferase superfamily. RNA M5U methyltransferase family.</text>
</comment>
<feature type="active site" description="Nucleophile" evidence="4">
    <location>
        <position position="266"/>
    </location>
</feature>
<dbReference type="Pfam" id="PF05958">
    <property type="entry name" value="tRNA_U5-meth_tr"/>
    <property type="match status" value="1"/>
</dbReference>
<feature type="binding site" evidence="4">
    <location>
        <position position="168"/>
    </location>
    <ligand>
        <name>S-adenosyl-L-methionine</name>
        <dbReference type="ChEBI" id="CHEBI:59789"/>
    </ligand>
</feature>
<dbReference type="SUPFAM" id="SSF53335">
    <property type="entry name" value="S-adenosyl-L-methionine-dependent methyltransferases"/>
    <property type="match status" value="1"/>
</dbReference>
<keyword evidence="1 4" id="KW-0489">Methyltransferase</keyword>
<dbReference type="PROSITE" id="PS51687">
    <property type="entry name" value="SAM_MT_RNA_M5U"/>
    <property type="match status" value="1"/>
</dbReference>
<comment type="caution">
    <text evidence="4">Lacks conserved residue(s) required for the propagation of feature annotation.</text>
</comment>
<feature type="binding site" evidence="4">
    <location>
        <position position="195"/>
    </location>
    <ligand>
        <name>S-adenosyl-L-methionine</name>
        <dbReference type="ChEBI" id="CHEBI:59789"/>
    </ligand>
</feature>